<dbReference type="SUPFAM" id="SSF103088">
    <property type="entry name" value="OmpA-like"/>
    <property type="match status" value="1"/>
</dbReference>
<gene>
    <name evidence="6" type="ORF">EDC62_2122</name>
</gene>
<evidence type="ECO:0000256" key="4">
    <source>
        <dbReference type="PROSITE-ProRule" id="PRU00473"/>
    </source>
</evidence>
<dbReference type="RefSeq" id="WP_124223462.1">
    <property type="nucleotide sequence ID" value="NZ_RKQL01000005.1"/>
</dbReference>
<dbReference type="InterPro" id="IPR050330">
    <property type="entry name" value="Bact_OuterMem_StrucFunc"/>
</dbReference>
<keyword evidence="3 4" id="KW-0472">Membrane</keyword>
<comment type="subcellular location">
    <subcellularLocation>
        <location evidence="1">Cell outer membrane</location>
    </subcellularLocation>
</comment>
<dbReference type="PRINTS" id="PR01021">
    <property type="entry name" value="OMPADOMAIN"/>
</dbReference>
<comment type="caution">
    <text evidence="6">The sequence shown here is derived from an EMBL/GenBank/DDBJ whole genome shotgun (WGS) entry which is preliminary data.</text>
</comment>
<evidence type="ECO:0000313" key="7">
    <source>
        <dbReference type="Proteomes" id="UP000272193"/>
    </source>
</evidence>
<dbReference type="AlphaFoldDB" id="A0A3N4U5D7"/>
<dbReference type="Proteomes" id="UP000272193">
    <property type="component" value="Unassembled WGS sequence"/>
</dbReference>
<evidence type="ECO:0000313" key="6">
    <source>
        <dbReference type="EMBL" id="RPE64998.1"/>
    </source>
</evidence>
<dbReference type="PROSITE" id="PS00758">
    <property type="entry name" value="ARGE_DAPE_CPG2_1"/>
    <property type="match status" value="1"/>
</dbReference>
<dbReference type="InterPro" id="IPR001261">
    <property type="entry name" value="ArgE/DapE_CS"/>
</dbReference>
<evidence type="ECO:0000256" key="2">
    <source>
        <dbReference type="ARBA" id="ARBA00022801"/>
    </source>
</evidence>
<dbReference type="Pfam" id="PF00691">
    <property type="entry name" value="OmpA"/>
    <property type="match status" value="1"/>
</dbReference>
<dbReference type="PROSITE" id="PS51257">
    <property type="entry name" value="PROKAR_LIPOPROTEIN"/>
    <property type="match status" value="1"/>
</dbReference>
<sequence>MKSQTPMKYRRTTLGLGLLLAAGLAGCAGPVDRVILLPEDGGRPSAVEIRRGEQSLRLDQPYQAATVDRSGQLVPAQSSADEVRERYPKLIALRPQPPLKYTLSFLTGTSDLTPESERLLPEVLRAAAARAGGEILVIGHTDTVGDAAANDRLSLQRAQAIRERLLREGFDPERIVAIGRGEREPAVPTADEVDEPRNRRAELIVR</sequence>
<feature type="domain" description="OmpA-like" evidence="5">
    <location>
        <begin position="92"/>
        <end position="206"/>
    </location>
</feature>
<dbReference type="InterPro" id="IPR036737">
    <property type="entry name" value="OmpA-like_sf"/>
</dbReference>
<dbReference type="CDD" id="cd07185">
    <property type="entry name" value="OmpA_C-like"/>
    <property type="match status" value="1"/>
</dbReference>
<name>A0A3N4U5D7_9BURK</name>
<evidence type="ECO:0000259" key="5">
    <source>
        <dbReference type="PROSITE" id="PS51123"/>
    </source>
</evidence>
<dbReference type="OrthoDB" id="8586796at2"/>
<evidence type="ECO:0000256" key="3">
    <source>
        <dbReference type="ARBA" id="ARBA00023136"/>
    </source>
</evidence>
<protein>
    <submittedName>
        <fullName evidence="6">Outer membrane protein OmpA-like peptidoglycan-associated protein</fullName>
    </submittedName>
</protein>
<dbReference type="GO" id="GO:0009279">
    <property type="term" value="C:cell outer membrane"/>
    <property type="evidence" value="ECO:0007669"/>
    <property type="project" value="UniProtKB-SubCell"/>
</dbReference>
<organism evidence="6 7">
    <name type="scientific">Tibeticola sediminis</name>
    <dbReference type="NCBI Taxonomy" id="1917811"/>
    <lineage>
        <taxon>Bacteria</taxon>
        <taxon>Pseudomonadati</taxon>
        <taxon>Pseudomonadota</taxon>
        <taxon>Betaproteobacteria</taxon>
        <taxon>Burkholderiales</taxon>
        <taxon>Comamonadaceae</taxon>
        <taxon>Tibeticola</taxon>
    </lineage>
</organism>
<dbReference type="InterPro" id="IPR006665">
    <property type="entry name" value="OmpA-like"/>
</dbReference>
<keyword evidence="2" id="KW-0378">Hydrolase</keyword>
<dbReference type="Gene3D" id="3.30.1330.60">
    <property type="entry name" value="OmpA-like domain"/>
    <property type="match status" value="1"/>
</dbReference>
<dbReference type="PANTHER" id="PTHR30329:SF20">
    <property type="entry name" value="EXPORTED PROTEIN"/>
    <property type="match status" value="1"/>
</dbReference>
<dbReference type="EMBL" id="RKQL01000005">
    <property type="protein sequence ID" value="RPE64998.1"/>
    <property type="molecule type" value="Genomic_DNA"/>
</dbReference>
<accession>A0A3N4U5D7</accession>
<dbReference type="PANTHER" id="PTHR30329">
    <property type="entry name" value="STATOR ELEMENT OF FLAGELLAR MOTOR COMPLEX"/>
    <property type="match status" value="1"/>
</dbReference>
<dbReference type="PROSITE" id="PS51123">
    <property type="entry name" value="OMPA_2"/>
    <property type="match status" value="1"/>
</dbReference>
<proteinExistence type="predicted"/>
<keyword evidence="7" id="KW-1185">Reference proteome</keyword>
<dbReference type="InterPro" id="IPR006664">
    <property type="entry name" value="OMP_bac"/>
</dbReference>
<evidence type="ECO:0000256" key="1">
    <source>
        <dbReference type="ARBA" id="ARBA00004442"/>
    </source>
</evidence>
<reference evidence="6 7" key="1">
    <citation type="submission" date="2018-11" db="EMBL/GenBank/DDBJ databases">
        <title>Genomic Encyclopedia of Type Strains, Phase IV (KMG-IV): sequencing the most valuable type-strain genomes for metagenomic binning, comparative biology and taxonomic classification.</title>
        <authorList>
            <person name="Goeker M."/>
        </authorList>
    </citation>
    <scope>NUCLEOTIDE SEQUENCE [LARGE SCALE GENOMIC DNA]</scope>
    <source>
        <strain evidence="6 7">DSM 101684</strain>
    </source>
</reference>